<dbReference type="Gene3D" id="3.30.450.180">
    <property type="match status" value="1"/>
</dbReference>
<evidence type="ECO:0000313" key="2">
    <source>
        <dbReference type="EMBL" id="PVE10144.1"/>
    </source>
</evidence>
<dbReference type="Proteomes" id="UP000245992">
    <property type="component" value="Unassembled WGS sequence"/>
</dbReference>
<dbReference type="AlphaFoldDB" id="A0A2T7T4T1"/>
<evidence type="ECO:0000259" key="1">
    <source>
        <dbReference type="Pfam" id="PF17765"/>
    </source>
</evidence>
<proteinExistence type="predicted"/>
<keyword evidence="3" id="KW-1185">Reference proteome</keyword>
<dbReference type="OrthoDB" id="3542608at2"/>
<name>A0A2T7T4T1_9ACTN</name>
<organism evidence="2 3">
    <name type="scientific">Streptomyces scopuliridis RB72</name>
    <dbReference type="NCBI Taxonomy" id="1440053"/>
    <lineage>
        <taxon>Bacteria</taxon>
        <taxon>Bacillati</taxon>
        <taxon>Actinomycetota</taxon>
        <taxon>Actinomycetes</taxon>
        <taxon>Kitasatosporales</taxon>
        <taxon>Streptomycetaceae</taxon>
        <taxon>Streptomyces</taxon>
    </lineage>
</organism>
<dbReference type="Pfam" id="PF17765">
    <property type="entry name" value="MLTR_LBD"/>
    <property type="match status" value="1"/>
</dbReference>
<dbReference type="InterPro" id="IPR041413">
    <property type="entry name" value="MLTR_LBD"/>
</dbReference>
<reference evidence="2 3" key="1">
    <citation type="submission" date="2013-12" db="EMBL/GenBank/DDBJ databases">
        <title>Annotated genome of Streptomyces scopuliridis.</title>
        <authorList>
            <person name="Olson J.B."/>
        </authorList>
    </citation>
    <scope>NUCLEOTIDE SEQUENCE [LARGE SCALE GENOMIC DNA]</scope>
    <source>
        <strain evidence="2 3">RB72</strain>
    </source>
</reference>
<sequence length="60" mass="6406">MRHPAIGEVVLHCETLAFPDDPDQLLNLLTPEPDSASAQSLRLLGSLSAPSVPETVRRSG</sequence>
<feature type="domain" description="MmyB-like transcription regulator ligand binding" evidence="1">
    <location>
        <begin position="1"/>
        <end position="44"/>
    </location>
</feature>
<accession>A0A2T7T4T1</accession>
<evidence type="ECO:0000313" key="3">
    <source>
        <dbReference type="Proteomes" id="UP000245992"/>
    </source>
</evidence>
<gene>
    <name evidence="2" type="ORF">Y717_01430</name>
</gene>
<protein>
    <recommendedName>
        <fullName evidence="1">MmyB-like transcription regulator ligand binding domain-containing protein</fullName>
    </recommendedName>
</protein>
<dbReference type="EMBL" id="AZSP01000234">
    <property type="protein sequence ID" value="PVE10144.1"/>
    <property type="molecule type" value="Genomic_DNA"/>
</dbReference>
<comment type="caution">
    <text evidence="2">The sequence shown here is derived from an EMBL/GenBank/DDBJ whole genome shotgun (WGS) entry which is preliminary data.</text>
</comment>